<organism evidence="6 7">
    <name type="scientific">Dictyobacter kobayashii</name>
    <dbReference type="NCBI Taxonomy" id="2014872"/>
    <lineage>
        <taxon>Bacteria</taxon>
        <taxon>Bacillati</taxon>
        <taxon>Chloroflexota</taxon>
        <taxon>Ktedonobacteria</taxon>
        <taxon>Ktedonobacterales</taxon>
        <taxon>Dictyobacteraceae</taxon>
        <taxon>Dictyobacter</taxon>
    </lineage>
</organism>
<dbReference type="RefSeq" id="WP_126552991.1">
    <property type="nucleotide sequence ID" value="NZ_BIFS01000001.1"/>
</dbReference>
<accession>A0A402AQM1</accession>
<keyword evidence="2" id="KW-0288">FMN</keyword>
<evidence type="ECO:0000256" key="2">
    <source>
        <dbReference type="ARBA" id="ARBA00022643"/>
    </source>
</evidence>
<gene>
    <name evidence="6" type="ORF">KDK_51640</name>
</gene>
<evidence type="ECO:0000313" key="7">
    <source>
        <dbReference type="Proteomes" id="UP000287188"/>
    </source>
</evidence>
<keyword evidence="1" id="KW-0285">Flavoprotein</keyword>
<keyword evidence="3" id="KW-0560">Oxidoreductase</keyword>
<evidence type="ECO:0000256" key="1">
    <source>
        <dbReference type="ARBA" id="ARBA00022630"/>
    </source>
</evidence>
<feature type="domain" description="Luciferase-like" evidence="5">
    <location>
        <begin position="37"/>
        <end position="246"/>
    </location>
</feature>
<name>A0A402AQM1_9CHLR</name>
<evidence type="ECO:0000313" key="6">
    <source>
        <dbReference type="EMBL" id="GCE21364.1"/>
    </source>
</evidence>
<dbReference type="EMBL" id="BIFS01000001">
    <property type="protein sequence ID" value="GCE21364.1"/>
    <property type="molecule type" value="Genomic_DNA"/>
</dbReference>
<evidence type="ECO:0000256" key="4">
    <source>
        <dbReference type="ARBA" id="ARBA00023033"/>
    </source>
</evidence>
<dbReference type="OrthoDB" id="156481at2"/>
<comment type="caution">
    <text evidence="6">The sequence shown here is derived from an EMBL/GenBank/DDBJ whole genome shotgun (WGS) entry which is preliminary data.</text>
</comment>
<dbReference type="GO" id="GO:0008726">
    <property type="term" value="F:alkanesulfonate monooxygenase activity"/>
    <property type="evidence" value="ECO:0007669"/>
    <property type="project" value="TreeGrafter"/>
</dbReference>
<dbReference type="PANTHER" id="PTHR42847:SF4">
    <property type="entry name" value="ALKANESULFONATE MONOOXYGENASE-RELATED"/>
    <property type="match status" value="1"/>
</dbReference>
<dbReference type="AlphaFoldDB" id="A0A402AQM1"/>
<keyword evidence="7" id="KW-1185">Reference proteome</keyword>
<dbReference type="Proteomes" id="UP000287188">
    <property type="component" value="Unassembled WGS sequence"/>
</dbReference>
<evidence type="ECO:0000256" key="3">
    <source>
        <dbReference type="ARBA" id="ARBA00023002"/>
    </source>
</evidence>
<dbReference type="InterPro" id="IPR011251">
    <property type="entry name" value="Luciferase-like_dom"/>
</dbReference>
<keyword evidence="4" id="KW-0503">Monooxygenase</keyword>
<dbReference type="InterPro" id="IPR036661">
    <property type="entry name" value="Luciferase-like_sf"/>
</dbReference>
<dbReference type="PANTHER" id="PTHR42847">
    <property type="entry name" value="ALKANESULFONATE MONOOXYGENASE"/>
    <property type="match status" value="1"/>
</dbReference>
<dbReference type="GO" id="GO:0046306">
    <property type="term" value="P:alkanesulfonate catabolic process"/>
    <property type="evidence" value="ECO:0007669"/>
    <property type="project" value="TreeGrafter"/>
</dbReference>
<dbReference type="InterPro" id="IPR050172">
    <property type="entry name" value="SsuD_RutA_monooxygenase"/>
</dbReference>
<dbReference type="Pfam" id="PF00296">
    <property type="entry name" value="Bac_luciferase"/>
    <property type="match status" value="1"/>
</dbReference>
<reference evidence="7" key="1">
    <citation type="submission" date="2018-12" db="EMBL/GenBank/DDBJ databases">
        <title>Tengunoibacter tsumagoiensis gen. nov., sp. nov., Dictyobacter kobayashii sp. nov., D. alpinus sp. nov., and D. joshuensis sp. nov. and description of Dictyobacteraceae fam. nov. within the order Ktedonobacterales isolated from Tengu-no-mugimeshi.</title>
        <authorList>
            <person name="Wang C.M."/>
            <person name="Zheng Y."/>
            <person name="Sakai Y."/>
            <person name="Toyoda A."/>
            <person name="Minakuchi Y."/>
            <person name="Abe K."/>
            <person name="Yokota A."/>
            <person name="Yabe S."/>
        </authorList>
    </citation>
    <scope>NUCLEOTIDE SEQUENCE [LARGE SCALE GENOMIC DNA]</scope>
    <source>
        <strain evidence="7">Uno11</strain>
    </source>
</reference>
<dbReference type="Gene3D" id="3.20.20.30">
    <property type="entry name" value="Luciferase-like domain"/>
    <property type="match status" value="1"/>
</dbReference>
<protein>
    <recommendedName>
        <fullName evidence="5">Luciferase-like domain-containing protein</fullName>
    </recommendedName>
</protein>
<proteinExistence type="predicted"/>
<sequence>MARVEFGWMPPLGSSTQSRQEFMASLRQGLSMIGGHFDSVWFPDHLQFGDRPFLEGWTSLTYLAALEPRLKIGHIVLCQLFRNPALLAKMAATLQYVTEGNFIAGIGAGWQEEECKAYNIPFPGPGQRVEELDEALQIMKALWREDNVTFEGKYHRVTNAFCQPKPDPVPPIMVAGFQPRMMRLVARHADWWNTGYSDLEKTKEQVAKLDEACRSVGRDPRTLRRTAMIGCYCASNEQKLKELTDKHSGPFGLGLVGTPAQLVEQFKPIIDLGFDYFMITAGGFPDLTTLELLTHEVLPALNAR</sequence>
<evidence type="ECO:0000259" key="5">
    <source>
        <dbReference type="Pfam" id="PF00296"/>
    </source>
</evidence>
<dbReference type="SUPFAM" id="SSF51679">
    <property type="entry name" value="Bacterial luciferase-like"/>
    <property type="match status" value="1"/>
</dbReference>